<evidence type="ECO:0000256" key="1">
    <source>
        <dbReference type="SAM" id="MobiDB-lite"/>
    </source>
</evidence>
<evidence type="ECO:0000259" key="2">
    <source>
        <dbReference type="Pfam" id="PF09361"/>
    </source>
</evidence>
<feature type="compositionally biased region" description="Low complexity" evidence="1">
    <location>
        <begin position="176"/>
        <end position="189"/>
    </location>
</feature>
<dbReference type="NCBIfam" id="TIGR01841">
    <property type="entry name" value="phasin"/>
    <property type="match status" value="1"/>
</dbReference>
<proteinExistence type="predicted"/>
<gene>
    <name evidence="3" type="ORF">C9I28_18515</name>
</gene>
<name>A0A2R4CCX6_9BURK</name>
<sequence>MFPFSQSITPAAKNHVQAQIAFFNDLSRSLFQTAQQVNELTLQMAQTLLEDSAATGQAIVTAGKPTEVFSVTASRAQPAAERLRAYQQQLSRIAADSQTKLVRVAGEHAEETARAARELSDEVTRVTSEETERTVRRQQDTMRQLANPLDSMVDTATRQARAAMGNGHDAAEHMSQAATHTAQAAQAATRQPNRKEGQPS</sequence>
<protein>
    <submittedName>
        <fullName evidence="3">Granule-associated protein</fullName>
    </submittedName>
</protein>
<feature type="compositionally biased region" description="Basic and acidic residues" evidence="1">
    <location>
        <begin position="114"/>
        <end position="140"/>
    </location>
</feature>
<dbReference type="AlphaFoldDB" id="A0A2R4CCX6"/>
<keyword evidence="4" id="KW-1185">Reference proteome</keyword>
<reference evidence="3 4" key="1">
    <citation type="submission" date="2018-03" db="EMBL/GenBank/DDBJ databases">
        <title>Massilia armeniaca sp. nov., isolated from desert soil.</title>
        <authorList>
            <person name="Huang H."/>
            <person name="Ren M."/>
        </authorList>
    </citation>
    <scope>NUCLEOTIDE SEQUENCE [LARGE SCALE GENOMIC DNA]</scope>
    <source>
        <strain evidence="3 4">ZMN-3</strain>
    </source>
</reference>
<dbReference type="Proteomes" id="UP000240505">
    <property type="component" value="Chromosome"/>
</dbReference>
<dbReference type="Pfam" id="PF09361">
    <property type="entry name" value="Phasin_2"/>
    <property type="match status" value="1"/>
</dbReference>
<dbReference type="KEGG" id="masz:C9I28_18515"/>
<organism evidence="3 4">
    <name type="scientific">Pseudoduganella armeniaca</name>
    <dbReference type="NCBI Taxonomy" id="2072590"/>
    <lineage>
        <taxon>Bacteria</taxon>
        <taxon>Pseudomonadati</taxon>
        <taxon>Pseudomonadota</taxon>
        <taxon>Betaproteobacteria</taxon>
        <taxon>Burkholderiales</taxon>
        <taxon>Oxalobacteraceae</taxon>
        <taxon>Telluria group</taxon>
        <taxon>Pseudoduganella</taxon>
    </lineage>
</organism>
<dbReference type="RefSeq" id="WP_107142757.1">
    <property type="nucleotide sequence ID" value="NZ_CP028324.1"/>
</dbReference>
<evidence type="ECO:0000313" key="3">
    <source>
        <dbReference type="EMBL" id="AVR97412.1"/>
    </source>
</evidence>
<dbReference type="InterPro" id="IPR010127">
    <property type="entry name" value="Phasin_subfam-1"/>
</dbReference>
<dbReference type="OrthoDB" id="8777596at2"/>
<feature type="region of interest" description="Disordered" evidence="1">
    <location>
        <begin position="114"/>
        <end position="143"/>
    </location>
</feature>
<evidence type="ECO:0000313" key="4">
    <source>
        <dbReference type="Proteomes" id="UP000240505"/>
    </source>
</evidence>
<dbReference type="InterPro" id="IPR018968">
    <property type="entry name" value="Phasin"/>
</dbReference>
<accession>A0A2R4CCX6</accession>
<feature type="domain" description="Phasin" evidence="2">
    <location>
        <begin position="17"/>
        <end position="107"/>
    </location>
</feature>
<dbReference type="EMBL" id="CP028324">
    <property type="protein sequence ID" value="AVR97412.1"/>
    <property type="molecule type" value="Genomic_DNA"/>
</dbReference>
<feature type="region of interest" description="Disordered" evidence="1">
    <location>
        <begin position="160"/>
        <end position="200"/>
    </location>
</feature>